<dbReference type="Proteomes" id="UP000250140">
    <property type="component" value="Unassembled WGS sequence"/>
</dbReference>
<evidence type="ECO:0000313" key="1">
    <source>
        <dbReference type="EMBL" id="OCL01859.1"/>
    </source>
</evidence>
<sequence length="152" mass="17035">MFKEVWHLFRGCVWTVLSRRSGRVPPTGLFLRGRSRWRRAGGLSVDALLLTYGNIAADAVESGLQCCLKCHKSVALLADWSKRSVARFQPTHPKVLRVPDLATVLQLSWGQNSVLGDGAVEAQEAVLPYIQSWAQFRLLLSLATVHWHRAFV</sequence>
<name>A0A8E2JLR0_9PEZI</name>
<keyword evidence="2" id="KW-1185">Reference proteome</keyword>
<proteinExistence type="predicted"/>
<organism evidence="1 2">
    <name type="scientific">Glonium stellatum</name>
    <dbReference type="NCBI Taxonomy" id="574774"/>
    <lineage>
        <taxon>Eukaryota</taxon>
        <taxon>Fungi</taxon>
        <taxon>Dikarya</taxon>
        <taxon>Ascomycota</taxon>
        <taxon>Pezizomycotina</taxon>
        <taxon>Dothideomycetes</taxon>
        <taxon>Pleosporomycetidae</taxon>
        <taxon>Gloniales</taxon>
        <taxon>Gloniaceae</taxon>
        <taxon>Glonium</taxon>
    </lineage>
</organism>
<reference evidence="1 2" key="1">
    <citation type="journal article" date="2016" name="Nat. Commun.">
        <title>Ectomycorrhizal ecology is imprinted in the genome of the dominant symbiotic fungus Cenococcum geophilum.</title>
        <authorList>
            <consortium name="DOE Joint Genome Institute"/>
            <person name="Peter M."/>
            <person name="Kohler A."/>
            <person name="Ohm R.A."/>
            <person name="Kuo A."/>
            <person name="Krutzmann J."/>
            <person name="Morin E."/>
            <person name="Arend M."/>
            <person name="Barry K.W."/>
            <person name="Binder M."/>
            <person name="Choi C."/>
            <person name="Clum A."/>
            <person name="Copeland A."/>
            <person name="Grisel N."/>
            <person name="Haridas S."/>
            <person name="Kipfer T."/>
            <person name="LaButti K."/>
            <person name="Lindquist E."/>
            <person name="Lipzen A."/>
            <person name="Maire R."/>
            <person name="Meier B."/>
            <person name="Mihaltcheva S."/>
            <person name="Molinier V."/>
            <person name="Murat C."/>
            <person name="Poggeler S."/>
            <person name="Quandt C.A."/>
            <person name="Sperisen C."/>
            <person name="Tritt A."/>
            <person name="Tisserant E."/>
            <person name="Crous P.W."/>
            <person name="Henrissat B."/>
            <person name="Nehls U."/>
            <person name="Egli S."/>
            <person name="Spatafora J.W."/>
            <person name="Grigoriev I.V."/>
            <person name="Martin F.M."/>
        </authorList>
    </citation>
    <scope>NUCLEOTIDE SEQUENCE [LARGE SCALE GENOMIC DNA]</scope>
    <source>
        <strain evidence="1 2">CBS 207.34</strain>
    </source>
</reference>
<accession>A0A8E2JLR0</accession>
<dbReference type="EMBL" id="KV751042">
    <property type="protein sequence ID" value="OCL01859.1"/>
    <property type="molecule type" value="Genomic_DNA"/>
</dbReference>
<dbReference type="AlphaFoldDB" id="A0A8E2JLR0"/>
<protein>
    <submittedName>
        <fullName evidence="1">Uncharacterized protein</fullName>
    </submittedName>
</protein>
<gene>
    <name evidence="1" type="ORF">AOQ84DRAFT_202034</name>
</gene>
<evidence type="ECO:0000313" key="2">
    <source>
        <dbReference type="Proteomes" id="UP000250140"/>
    </source>
</evidence>